<gene>
    <name evidence="1" type="ORF">K875_04252</name>
</gene>
<proteinExistence type="predicted"/>
<dbReference type="EMBL" id="JLXW01000010">
    <property type="protein sequence ID" value="KBZ61301.1"/>
    <property type="molecule type" value="Genomic_DNA"/>
</dbReference>
<reference evidence="1 2" key="1">
    <citation type="submission" date="2014-04" db="EMBL/GenBank/DDBJ databases">
        <title>The Genome Sequence of Mycobacterium tuberculosis TKK-01-0051.</title>
        <authorList>
            <consortium name="The Broad Institute Genomics Platform"/>
            <consortium name="The Broad Institute Genome Sequencing Center for Infectious Disease"/>
            <person name="Earl A.M."/>
            <person name="Cohen K."/>
            <person name="Pym A."/>
            <person name="Bishai W."/>
            <person name="Maharaj K."/>
            <person name="Desjardins C."/>
            <person name="Abeel T."/>
            <person name="Young S."/>
            <person name="Zeng Q."/>
            <person name="Gargeya S."/>
            <person name="Abouelleil A."/>
            <person name="Alvarado L."/>
            <person name="Chapman S.B."/>
            <person name="Gainer-Dewar J."/>
            <person name="Goldberg J."/>
            <person name="Griggs A."/>
            <person name="Gujja S."/>
            <person name="Hansen M."/>
            <person name="Howarth C."/>
            <person name="Imamovic A."/>
            <person name="Larimer J."/>
            <person name="Murphy C."/>
            <person name="Naylor J."/>
            <person name="Pearson M."/>
            <person name="Poon T.W."/>
            <person name="Priest M."/>
            <person name="Roberts A."/>
            <person name="Saif S."/>
            <person name="Shea T."/>
            <person name="Sykes S."/>
            <person name="Wortman J."/>
            <person name="Nusbaum C."/>
            <person name="Birren B."/>
        </authorList>
    </citation>
    <scope>NUCLEOTIDE SEQUENCE [LARGE SCALE GENOMIC DNA]</scope>
    <source>
        <strain evidence="1 2">TKK-01-0051</strain>
    </source>
</reference>
<dbReference type="HOGENOM" id="CLU_2423830_0_0_11"/>
<protein>
    <submittedName>
        <fullName evidence="1">Uncharacterized protein</fullName>
    </submittedName>
</protein>
<name>A0A051TY65_9MYCO</name>
<organism evidence="1 2">
    <name type="scientific">Mycobacterium [tuberculosis] TKK-01-0051</name>
    <dbReference type="NCBI Taxonomy" id="1324261"/>
    <lineage>
        <taxon>Bacteria</taxon>
        <taxon>Bacillati</taxon>
        <taxon>Actinomycetota</taxon>
        <taxon>Actinomycetes</taxon>
        <taxon>Mycobacteriales</taxon>
        <taxon>Mycobacteriaceae</taxon>
        <taxon>Mycobacterium</taxon>
        <taxon>Mycobacterium avium complex (MAC)</taxon>
    </lineage>
</organism>
<dbReference type="Proteomes" id="UP000025947">
    <property type="component" value="Unassembled WGS sequence"/>
</dbReference>
<dbReference type="PATRIC" id="fig|1324261.3.peg.4295"/>
<evidence type="ECO:0000313" key="1">
    <source>
        <dbReference type="EMBL" id="KBZ61301.1"/>
    </source>
</evidence>
<accession>A0A051TY65</accession>
<evidence type="ECO:0000313" key="2">
    <source>
        <dbReference type="Proteomes" id="UP000025947"/>
    </source>
</evidence>
<sequence length="91" mass="9928">MDPRNELPRLAELVRDLQENMPADGRPTLDALVHSAAEPVPGAQHAGITIAGRQYVDTPPATDQYPVVLDRIQNREGEGPCLAAGWEHHTI</sequence>
<dbReference type="AlphaFoldDB" id="A0A051TY65"/>
<comment type="caution">
    <text evidence="1">The sequence shown here is derived from an EMBL/GenBank/DDBJ whole genome shotgun (WGS) entry which is preliminary data.</text>
</comment>
<keyword evidence="2" id="KW-1185">Reference proteome</keyword>